<sequence length="310" mass="35582">MEISNSQAVSMEISRGRRMKRARLNRNVAAYVLLTPFLLFYLVFTFYPLVQGFVISFFKWNITGNKVFIGLSNYKELFGEGLFWESLWHTLMYVLVSTPIFMAGAFVLALIIDYKFILGRSFLRSVFFLPNVLTVSITAVLWLNMLQPYTGLVNTALHAVGIQHEVFWLADANKVWLSIIWVTFWWNTGYYMILYLAGMQDIPEEHYEAAQIDGASWLQTIRYITMPSLKHIHILVLFLQVVASFKIFGQVFLITEGGPGGASRTFIQYIYEVGFQRFFIGKASAASFVLFAIIMLVSLLQLKIMSKSKD</sequence>
<reference evidence="9 10" key="1">
    <citation type="journal article" date="2024" name="Int. J. Syst. Evol. Microbiol.">
        <title>Paenibacillus hexagrammi sp. nov., a novel bacterium isolated from the gut content of Hexagrammos agrammus.</title>
        <authorList>
            <person name="Jung H.K."/>
            <person name="Kim D.G."/>
            <person name="Zin H."/>
            <person name="Park J."/>
            <person name="Jung H."/>
            <person name="Kim Y.O."/>
            <person name="Kong H.J."/>
            <person name="Kim J.W."/>
            <person name="Kim Y.S."/>
        </authorList>
    </citation>
    <scope>NUCLEOTIDE SEQUENCE [LARGE SCALE GENOMIC DNA]</scope>
    <source>
        <strain evidence="9 10">YPD9-1</strain>
    </source>
</reference>
<dbReference type="InterPro" id="IPR035906">
    <property type="entry name" value="MetI-like_sf"/>
</dbReference>
<evidence type="ECO:0000259" key="8">
    <source>
        <dbReference type="PROSITE" id="PS50928"/>
    </source>
</evidence>
<comment type="similarity">
    <text evidence="7">Belongs to the binding-protein-dependent transport system permease family.</text>
</comment>
<protein>
    <submittedName>
        <fullName evidence="9">Sugar ABC transporter permease</fullName>
    </submittedName>
</protein>
<feature type="transmembrane region" description="Helical" evidence="7">
    <location>
        <begin position="232"/>
        <end position="255"/>
    </location>
</feature>
<dbReference type="EMBL" id="CP090978">
    <property type="protein sequence ID" value="UJF34820.1"/>
    <property type="molecule type" value="Genomic_DNA"/>
</dbReference>
<keyword evidence="10" id="KW-1185">Reference proteome</keyword>
<keyword evidence="3" id="KW-1003">Cell membrane</keyword>
<feature type="domain" description="ABC transmembrane type-1" evidence="8">
    <location>
        <begin position="87"/>
        <end position="301"/>
    </location>
</feature>
<dbReference type="SUPFAM" id="SSF161098">
    <property type="entry name" value="MetI-like"/>
    <property type="match status" value="1"/>
</dbReference>
<evidence type="ECO:0000313" key="9">
    <source>
        <dbReference type="EMBL" id="UJF34820.1"/>
    </source>
</evidence>
<accession>A0ABY3SMQ9</accession>
<evidence type="ECO:0000256" key="7">
    <source>
        <dbReference type="RuleBase" id="RU363032"/>
    </source>
</evidence>
<keyword evidence="6 7" id="KW-0472">Membrane</keyword>
<evidence type="ECO:0000256" key="5">
    <source>
        <dbReference type="ARBA" id="ARBA00022989"/>
    </source>
</evidence>
<keyword evidence="2 7" id="KW-0813">Transport</keyword>
<feature type="transmembrane region" description="Helical" evidence="7">
    <location>
        <begin position="28"/>
        <end position="50"/>
    </location>
</feature>
<dbReference type="PANTHER" id="PTHR30193">
    <property type="entry name" value="ABC TRANSPORTER PERMEASE PROTEIN"/>
    <property type="match status" value="1"/>
</dbReference>
<evidence type="ECO:0000256" key="1">
    <source>
        <dbReference type="ARBA" id="ARBA00004651"/>
    </source>
</evidence>
<dbReference type="Proteomes" id="UP001649230">
    <property type="component" value="Chromosome"/>
</dbReference>
<evidence type="ECO:0000313" key="10">
    <source>
        <dbReference type="Proteomes" id="UP001649230"/>
    </source>
</evidence>
<evidence type="ECO:0000256" key="3">
    <source>
        <dbReference type="ARBA" id="ARBA00022475"/>
    </source>
</evidence>
<feature type="transmembrane region" description="Helical" evidence="7">
    <location>
        <begin position="91"/>
        <end position="114"/>
    </location>
</feature>
<feature type="transmembrane region" description="Helical" evidence="7">
    <location>
        <begin position="126"/>
        <end position="145"/>
    </location>
</feature>
<dbReference type="InterPro" id="IPR000515">
    <property type="entry name" value="MetI-like"/>
</dbReference>
<keyword evidence="4 7" id="KW-0812">Transmembrane</keyword>
<evidence type="ECO:0000256" key="4">
    <source>
        <dbReference type="ARBA" id="ARBA00022692"/>
    </source>
</evidence>
<dbReference type="CDD" id="cd06261">
    <property type="entry name" value="TM_PBP2"/>
    <property type="match status" value="1"/>
</dbReference>
<keyword evidence="5 7" id="KW-1133">Transmembrane helix</keyword>
<comment type="subcellular location">
    <subcellularLocation>
        <location evidence="1 7">Cell membrane</location>
        <topology evidence="1 7">Multi-pass membrane protein</topology>
    </subcellularLocation>
</comment>
<dbReference type="Gene3D" id="1.10.3720.10">
    <property type="entry name" value="MetI-like"/>
    <property type="match status" value="1"/>
</dbReference>
<evidence type="ECO:0000256" key="2">
    <source>
        <dbReference type="ARBA" id="ARBA00022448"/>
    </source>
</evidence>
<dbReference type="Pfam" id="PF00528">
    <property type="entry name" value="BPD_transp_1"/>
    <property type="match status" value="1"/>
</dbReference>
<proteinExistence type="inferred from homology"/>
<dbReference type="PROSITE" id="PS50928">
    <property type="entry name" value="ABC_TM1"/>
    <property type="match status" value="1"/>
</dbReference>
<evidence type="ECO:0000256" key="6">
    <source>
        <dbReference type="ARBA" id="ARBA00023136"/>
    </source>
</evidence>
<gene>
    <name evidence="9" type="ORF">L0M14_06595</name>
</gene>
<organism evidence="9 10">
    <name type="scientific">Paenibacillus hexagrammi</name>
    <dbReference type="NCBI Taxonomy" id="2908839"/>
    <lineage>
        <taxon>Bacteria</taxon>
        <taxon>Bacillati</taxon>
        <taxon>Bacillota</taxon>
        <taxon>Bacilli</taxon>
        <taxon>Bacillales</taxon>
        <taxon>Paenibacillaceae</taxon>
        <taxon>Paenibacillus</taxon>
    </lineage>
</organism>
<dbReference type="RefSeq" id="WP_235121393.1">
    <property type="nucleotide sequence ID" value="NZ_CP090978.1"/>
</dbReference>
<feature type="transmembrane region" description="Helical" evidence="7">
    <location>
        <begin position="275"/>
        <end position="300"/>
    </location>
</feature>
<name>A0ABY3SMQ9_9BACL</name>
<dbReference type="InterPro" id="IPR051393">
    <property type="entry name" value="ABC_transporter_permease"/>
</dbReference>
<feature type="transmembrane region" description="Helical" evidence="7">
    <location>
        <begin position="175"/>
        <end position="197"/>
    </location>
</feature>
<dbReference type="PANTHER" id="PTHR30193:SF37">
    <property type="entry name" value="INNER MEMBRANE ABC TRANSPORTER PERMEASE PROTEIN YCJO"/>
    <property type="match status" value="1"/>
</dbReference>